<evidence type="ECO:0000256" key="1">
    <source>
        <dbReference type="ARBA" id="ARBA00004167"/>
    </source>
</evidence>
<feature type="transmembrane region" description="Helical" evidence="6">
    <location>
        <begin position="6"/>
        <end position="25"/>
    </location>
</feature>
<evidence type="ECO:0000256" key="3">
    <source>
        <dbReference type="ARBA" id="ARBA00022692"/>
    </source>
</evidence>
<protein>
    <submittedName>
        <fullName evidence="7">LemA family protein</fullName>
    </submittedName>
</protein>
<dbReference type="Gene3D" id="1.20.1440.20">
    <property type="entry name" value="LemA-like domain"/>
    <property type="match status" value="1"/>
</dbReference>
<evidence type="ECO:0000256" key="4">
    <source>
        <dbReference type="ARBA" id="ARBA00022989"/>
    </source>
</evidence>
<evidence type="ECO:0000256" key="5">
    <source>
        <dbReference type="ARBA" id="ARBA00023136"/>
    </source>
</evidence>
<comment type="caution">
    <text evidence="7">The sequence shown here is derived from an EMBL/GenBank/DDBJ whole genome shotgun (WGS) entry which is preliminary data.</text>
</comment>
<gene>
    <name evidence="7" type="ORF">MBBTH_03240</name>
</gene>
<dbReference type="GO" id="GO:0016020">
    <property type="term" value="C:membrane"/>
    <property type="evidence" value="ECO:0007669"/>
    <property type="project" value="UniProtKB-SubCell"/>
</dbReference>
<comment type="similarity">
    <text evidence="2">Belongs to the LemA family.</text>
</comment>
<dbReference type="SUPFAM" id="SSF140478">
    <property type="entry name" value="LemA-like"/>
    <property type="match status" value="1"/>
</dbReference>
<evidence type="ECO:0000256" key="2">
    <source>
        <dbReference type="ARBA" id="ARBA00008854"/>
    </source>
</evidence>
<comment type="subcellular location">
    <subcellularLocation>
        <location evidence="1">Membrane</location>
        <topology evidence="1">Single-pass membrane protein</topology>
    </subcellularLocation>
</comment>
<keyword evidence="5 6" id="KW-0472">Membrane</keyword>
<accession>A0A315XSS8</accession>
<dbReference type="OrthoDB" id="9363at2157"/>
<keyword evidence="4 6" id="KW-1133">Transmembrane helix</keyword>
<proteinExistence type="inferred from homology"/>
<organism evidence="7 8">
    <name type="scientific">Methanobrevibacter thaueri</name>
    <dbReference type="NCBI Taxonomy" id="190975"/>
    <lineage>
        <taxon>Archaea</taxon>
        <taxon>Methanobacteriati</taxon>
        <taxon>Methanobacteriota</taxon>
        <taxon>Methanomada group</taxon>
        <taxon>Methanobacteria</taxon>
        <taxon>Methanobacteriales</taxon>
        <taxon>Methanobacteriaceae</taxon>
        <taxon>Methanobrevibacter</taxon>
    </lineage>
</organism>
<evidence type="ECO:0000313" key="8">
    <source>
        <dbReference type="Proteomes" id="UP000251717"/>
    </source>
</evidence>
<dbReference type="Proteomes" id="UP000251717">
    <property type="component" value="Unassembled WGS sequence"/>
</dbReference>
<dbReference type="PANTHER" id="PTHR34478:SF2">
    <property type="entry name" value="MEMBRANE PROTEIN"/>
    <property type="match status" value="1"/>
</dbReference>
<name>A0A315XSS8_9EURY</name>
<evidence type="ECO:0000256" key="6">
    <source>
        <dbReference type="SAM" id="Phobius"/>
    </source>
</evidence>
<dbReference type="PANTHER" id="PTHR34478">
    <property type="entry name" value="PROTEIN LEMA"/>
    <property type="match status" value="1"/>
</dbReference>
<dbReference type="AlphaFoldDB" id="A0A315XSS8"/>
<evidence type="ECO:0000313" key="7">
    <source>
        <dbReference type="EMBL" id="PWB88179.1"/>
    </source>
</evidence>
<sequence length="186" mass="21088">MDLLIWIIIIILVIIVIVTIIHMYNNLVGLRNRVKNSYAQIDVQLKRRNDLIPNLVETVKGYASHEKGVLEEVTKARTGVMNATTVEETSAADNQLTGALKTLFAVAENYPDLKANSNFQQLQSELTDTEDKISYARQFYNDVVLKYNNACQQFPSSIMARMFGFKEETYFEAPASETAVPEVKFE</sequence>
<dbReference type="Pfam" id="PF04011">
    <property type="entry name" value="LemA"/>
    <property type="match status" value="1"/>
</dbReference>
<dbReference type="InterPro" id="IPR007156">
    <property type="entry name" value="MamQ_LemA"/>
</dbReference>
<keyword evidence="3 6" id="KW-0812">Transmembrane</keyword>
<dbReference type="InterPro" id="IPR023353">
    <property type="entry name" value="LemA-like_dom_sf"/>
</dbReference>
<reference evidence="7 8" key="1">
    <citation type="submission" date="2017-03" db="EMBL/GenBank/DDBJ databases">
        <title>Genome sequence of Methanobrevibacter thaueri.</title>
        <authorList>
            <person name="Poehlein A."/>
            <person name="Seedorf H."/>
            <person name="Daniel R."/>
        </authorList>
    </citation>
    <scope>NUCLEOTIDE SEQUENCE [LARGE SCALE GENOMIC DNA]</scope>
    <source>
        <strain evidence="7 8">DSM 11995</strain>
    </source>
</reference>
<dbReference type="RefSeq" id="WP_116591308.1">
    <property type="nucleotide sequence ID" value="NZ_MZGS01000014.1"/>
</dbReference>
<keyword evidence="8" id="KW-1185">Reference proteome</keyword>
<dbReference type="EMBL" id="MZGS01000014">
    <property type="protein sequence ID" value="PWB88179.1"/>
    <property type="molecule type" value="Genomic_DNA"/>
</dbReference>